<feature type="domain" description="Large ribosomal subunit protein uL6 alpha-beta" evidence="5">
    <location>
        <begin position="113"/>
        <end position="178"/>
    </location>
</feature>
<keyword evidence="3 4" id="KW-0687">Ribonucleoprotein</keyword>
<dbReference type="InterPro" id="IPR002358">
    <property type="entry name" value="Ribosomal_uL6_CS"/>
</dbReference>
<gene>
    <name evidence="6" type="primary">rpl6</name>
</gene>
<name>A0A2U9GJ50_9STRA</name>
<dbReference type="RefSeq" id="YP_009495535.1">
    <property type="nucleotide sequence ID" value="NC_037989.1"/>
</dbReference>
<protein>
    <submittedName>
        <fullName evidence="6">Ribosomal protein L6</fullName>
    </submittedName>
</protein>
<evidence type="ECO:0000259" key="5">
    <source>
        <dbReference type="Pfam" id="PF00347"/>
    </source>
</evidence>
<dbReference type="GO" id="GO:0019843">
    <property type="term" value="F:rRNA binding"/>
    <property type="evidence" value="ECO:0007669"/>
    <property type="project" value="InterPro"/>
</dbReference>
<dbReference type="PANTHER" id="PTHR11655:SF14">
    <property type="entry name" value="LARGE RIBOSOMAL SUBUNIT PROTEIN UL6M"/>
    <property type="match status" value="1"/>
</dbReference>
<keyword evidence="2 4" id="KW-0689">Ribosomal protein</keyword>
<evidence type="ECO:0000313" key="6">
    <source>
        <dbReference type="EMBL" id="AWQ64265.1"/>
    </source>
</evidence>
<keyword evidence="6" id="KW-0496">Mitochondrion</keyword>
<dbReference type="SUPFAM" id="SSF56053">
    <property type="entry name" value="Ribosomal protein L6"/>
    <property type="match status" value="1"/>
</dbReference>
<evidence type="ECO:0000256" key="3">
    <source>
        <dbReference type="ARBA" id="ARBA00023274"/>
    </source>
</evidence>
<dbReference type="GO" id="GO:1990904">
    <property type="term" value="C:ribonucleoprotein complex"/>
    <property type="evidence" value="ECO:0007669"/>
    <property type="project" value="UniProtKB-KW"/>
</dbReference>
<dbReference type="InterPro" id="IPR036789">
    <property type="entry name" value="Ribosomal_uL6-like_a/b-dom_sf"/>
</dbReference>
<reference evidence="6" key="1">
    <citation type="journal article" date="2018" name="Genome Biol. Evol.">
        <title>Recurrent loss, horizontal transfer, and the obscure origins of mitochondrial introns in diatoms (Bacillariophyta).</title>
        <authorList>
            <person name="Guillory W.X."/>
            <person name="Onyshchenko A."/>
            <person name="Ruck E.C."/>
            <person name="Parks M."/>
            <person name="Nakov T."/>
            <person name="Wickett N.J."/>
            <person name="Alverson A.J."/>
        </authorList>
    </citation>
    <scope>NUCLEOTIDE SEQUENCE</scope>
</reference>
<accession>A0A2U9GJ50</accession>
<dbReference type="PANTHER" id="PTHR11655">
    <property type="entry name" value="60S/50S RIBOSOMAL PROTEIN L6/L9"/>
    <property type="match status" value="1"/>
</dbReference>
<dbReference type="PIRSF" id="PIRSF002162">
    <property type="entry name" value="Ribosomal_L6"/>
    <property type="match status" value="1"/>
</dbReference>
<sequence length="191" mass="22174">MKQFSKKYIVKIPNDISIFYCNKKKIITFKGSRLYKSLKLKTKIYVSTLKKFIVVTKIPFLDMSNNRKKALKSIQGTTIALIKQIILEISVLLCSKLKFIGVGYRVFPIEVFNNQLLHLKLGYSHQIYFKVPKNLTISCVRLTNLFIFGNSYQYVNQIASTIRSYKLPEPYKGKGILYENEKITLKEGKKV</sequence>
<dbReference type="Pfam" id="PF00347">
    <property type="entry name" value="Ribosomal_L6"/>
    <property type="match status" value="1"/>
</dbReference>
<evidence type="ECO:0000256" key="2">
    <source>
        <dbReference type="ARBA" id="ARBA00022980"/>
    </source>
</evidence>
<comment type="similarity">
    <text evidence="1 4">Belongs to the universal ribosomal protein uL6 family.</text>
</comment>
<dbReference type="GO" id="GO:0005840">
    <property type="term" value="C:ribosome"/>
    <property type="evidence" value="ECO:0007669"/>
    <property type="project" value="UniProtKB-KW"/>
</dbReference>
<dbReference type="AlphaFoldDB" id="A0A2U9GJ50"/>
<geneLocation type="mitochondrion" evidence="6"/>
<evidence type="ECO:0000256" key="4">
    <source>
        <dbReference type="RuleBase" id="RU003869"/>
    </source>
</evidence>
<dbReference type="InterPro" id="IPR020040">
    <property type="entry name" value="Ribosomal_uL6_a/b-dom"/>
</dbReference>
<dbReference type="GeneID" id="36957522"/>
<dbReference type="GO" id="GO:0002181">
    <property type="term" value="P:cytoplasmic translation"/>
    <property type="evidence" value="ECO:0007669"/>
    <property type="project" value="TreeGrafter"/>
</dbReference>
<proteinExistence type="inferred from homology"/>
<dbReference type="PRINTS" id="PR00059">
    <property type="entry name" value="RIBOSOMALL6"/>
</dbReference>
<organism evidence="6">
    <name type="scientific">Psammoneis japonica</name>
    <dbReference type="NCBI Taxonomy" id="517775"/>
    <lineage>
        <taxon>Eukaryota</taxon>
        <taxon>Sar</taxon>
        <taxon>Stramenopiles</taxon>
        <taxon>Ochrophyta</taxon>
        <taxon>Bacillariophyta</taxon>
        <taxon>Mediophyceae</taxon>
        <taxon>Biddulphiophycidae</taxon>
        <taxon>Triceratiales</taxon>
        <taxon>Plagiogrammaceae</taxon>
        <taxon>Psammoneis</taxon>
    </lineage>
</organism>
<dbReference type="PROSITE" id="PS00525">
    <property type="entry name" value="RIBOSOMAL_L6_1"/>
    <property type="match status" value="1"/>
</dbReference>
<dbReference type="EMBL" id="MG148339">
    <property type="protein sequence ID" value="AWQ64265.1"/>
    <property type="molecule type" value="Genomic_DNA"/>
</dbReference>
<dbReference type="Gene3D" id="3.90.930.12">
    <property type="entry name" value="Ribosomal protein L6, alpha-beta domain"/>
    <property type="match status" value="1"/>
</dbReference>
<dbReference type="InterPro" id="IPR000702">
    <property type="entry name" value="Ribosomal_uL6-like"/>
</dbReference>
<dbReference type="InterPro" id="IPR019906">
    <property type="entry name" value="Ribosomal_uL6_bac-type"/>
</dbReference>
<evidence type="ECO:0000256" key="1">
    <source>
        <dbReference type="ARBA" id="ARBA00009356"/>
    </source>
</evidence>
<dbReference type="GO" id="GO:0003735">
    <property type="term" value="F:structural constituent of ribosome"/>
    <property type="evidence" value="ECO:0007669"/>
    <property type="project" value="InterPro"/>
</dbReference>